<keyword evidence="2 4" id="KW-0808">Transferase</keyword>
<evidence type="ECO:0000259" key="5">
    <source>
        <dbReference type="PROSITE" id="PS51006"/>
    </source>
</evidence>
<comment type="similarity">
    <text evidence="1">Belongs to the spermidine/spermine synthase family.</text>
</comment>
<dbReference type="InterPro" id="IPR029063">
    <property type="entry name" value="SAM-dependent_MTases_sf"/>
</dbReference>
<gene>
    <name evidence="6" type="ORF">OLW01_12285</name>
</gene>
<dbReference type="InterPro" id="IPR030374">
    <property type="entry name" value="PABS"/>
</dbReference>
<evidence type="ECO:0000313" key="7">
    <source>
        <dbReference type="Proteomes" id="UP001163726"/>
    </source>
</evidence>
<evidence type="ECO:0000313" key="6">
    <source>
        <dbReference type="EMBL" id="WAJ69913.1"/>
    </source>
</evidence>
<accession>A0ABY7AK39</accession>
<evidence type="ECO:0000256" key="4">
    <source>
        <dbReference type="PROSITE-ProRule" id="PRU00354"/>
    </source>
</evidence>
<keyword evidence="7" id="KW-1185">Reference proteome</keyword>
<evidence type="ECO:0000256" key="1">
    <source>
        <dbReference type="ARBA" id="ARBA00007867"/>
    </source>
</evidence>
<organism evidence="6 7">
    <name type="scientific">Catenovulum adriaticum</name>
    <dbReference type="NCBI Taxonomy" id="2984846"/>
    <lineage>
        <taxon>Bacteria</taxon>
        <taxon>Pseudomonadati</taxon>
        <taxon>Pseudomonadota</taxon>
        <taxon>Gammaproteobacteria</taxon>
        <taxon>Alteromonadales</taxon>
        <taxon>Alteromonadaceae</taxon>
        <taxon>Catenovulum</taxon>
    </lineage>
</organism>
<evidence type="ECO:0000256" key="2">
    <source>
        <dbReference type="ARBA" id="ARBA00022679"/>
    </source>
</evidence>
<evidence type="ECO:0000256" key="3">
    <source>
        <dbReference type="ARBA" id="ARBA00023115"/>
    </source>
</evidence>
<dbReference type="NCBIfam" id="NF037959">
    <property type="entry name" value="MFS_SpdSyn"/>
    <property type="match status" value="1"/>
</dbReference>
<name>A0ABY7AK39_9ALTE</name>
<dbReference type="Pfam" id="PF01564">
    <property type="entry name" value="Spermine_synth"/>
    <property type="match status" value="1"/>
</dbReference>
<dbReference type="RefSeq" id="WP_268074206.1">
    <property type="nucleotide sequence ID" value="NZ_CP109965.1"/>
</dbReference>
<reference evidence="6" key="1">
    <citation type="submission" date="2022-10" db="EMBL/GenBank/DDBJ databases">
        <title>Catenovulum adriacola sp. nov. isolated in the Harbour of Susak.</title>
        <authorList>
            <person name="Schoch T."/>
            <person name="Reich S.J."/>
            <person name="Stoeferle S."/>
            <person name="Flaiz M."/>
            <person name="Kazda M."/>
            <person name="Riedel C.U."/>
            <person name="Duerre P."/>
        </authorList>
    </citation>
    <scope>NUCLEOTIDE SEQUENCE</scope>
    <source>
        <strain evidence="6">TS8</strain>
    </source>
</reference>
<dbReference type="EMBL" id="CP109965">
    <property type="protein sequence ID" value="WAJ69913.1"/>
    <property type="molecule type" value="Genomic_DNA"/>
</dbReference>
<proteinExistence type="inferred from homology"/>
<dbReference type="PANTHER" id="PTHR43317">
    <property type="entry name" value="THERMOSPERMINE SYNTHASE ACAULIS5"/>
    <property type="match status" value="1"/>
</dbReference>
<dbReference type="PANTHER" id="PTHR43317:SF1">
    <property type="entry name" value="THERMOSPERMINE SYNTHASE ACAULIS5"/>
    <property type="match status" value="1"/>
</dbReference>
<protein>
    <submittedName>
        <fullName evidence="6">Fused MFS/spermidine synthase</fullName>
    </submittedName>
</protein>
<dbReference type="Gene3D" id="3.40.50.150">
    <property type="entry name" value="Vaccinia Virus protein VP39"/>
    <property type="match status" value="1"/>
</dbReference>
<dbReference type="CDD" id="cd02440">
    <property type="entry name" value="AdoMet_MTases"/>
    <property type="match status" value="1"/>
</dbReference>
<sequence>MLLRFIILVITIQPYFLLNAEQIHKSRSIYRNVVITQDDNIRCMRFETRRRQVSNQTCIDLDDKNNLVFEYAHGTLAGLSHNPAPERILILGLGGGTLSNVLHQISPNSEIIAVDIDPVVKDLAVEYFDYQENNQVKTEIKDARVYVKRALLNKQKFDWIILDAFNGDYIPEHLMTKEFLTEVKKLLPKNGLVTANTFSTSDLYDYESVTYQAVFSKLYTYQTPTKGNRIIYACNCEAFDFPRTITPALEQTLAQFSVDYSDVSSEITDKINWDEDSELLTDQYSPANLLK</sequence>
<dbReference type="Proteomes" id="UP001163726">
    <property type="component" value="Chromosome"/>
</dbReference>
<feature type="active site" description="Proton acceptor" evidence="4">
    <location>
        <position position="163"/>
    </location>
</feature>
<dbReference type="PROSITE" id="PS51006">
    <property type="entry name" value="PABS_2"/>
    <property type="match status" value="1"/>
</dbReference>
<keyword evidence="3 4" id="KW-0620">Polyamine biosynthesis</keyword>
<feature type="domain" description="PABS" evidence="5">
    <location>
        <begin position="6"/>
        <end position="259"/>
    </location>
</feature>
<dbReference type="SUPFAM" id="SSF53335">
    <property type="entry name" value="S-adenosyl-L-methionine-dependent methyltransferases"/>
    <property type="match status" value="1"/>
</dbReference>